<dbReference type="InterPro" id="IPR050162">
    <property type="entry name" value="MsrA_MetSO_reductase"/>
</dbReference>
<dbReference type="STRING" id="525245.HMPREF0044_0618"/>
<dbReference type="Gene3D" id="3.30.1060.10">
    <property type="entry name" value="Peptide methionine sulphoxide reductase MsrA"/>
    <property type="match status" value="1"/>
</dbReference>
<dbReference type="PANTHER" id="PTHR42799">
    <property type="entry name" value="MITOCHONDRIAL PEPTIDE METHIONINE SULFOXIDE REDUCTASE"/>
    <property type="match status" value="1"/>
</dbReference>
<keyword evidence="7" id="KW-1185">Reference proteome</keyword>
<evidence type="ECO:0000313" key="6">
    <source>
        <dbReference type="EMBL" id="EEH64147.1"/>
    </source>
</evidence>
<dbReference type="Pfam" id="PF01625">
    <property type="entry name" value="PMSR"/>
    <property type="match status" value="1"/>
</dbReference>
<comment type="catalytic activity">
    <reaction evidence="2 4">
        <text>L-methionyl-[protein] + [thioredoxin]-disulfide + H2O = L-methionyl-(S)-S-oxide-[protein] + [thioredoxin]-dithiol</text>
        <dbReference type="Rhea" id="RHEA:14217"/>
        <dbReference type="Rhea" id="RHEA-COMP:10698"/>
        <dbReference type="Rhea" id="RHEA-COMP:10700"/>
        <dbReference type="Rhea" id="RHEA-COMP:12313"/>
        <dbReference type="Rhea" id="RHEA-COMP:12315"/>
        <dbReference type="ChEBI" id="CHEBI:15377"/>
        <dbReference type="ChEBI" id="CHEBI:16044"/>
        <dbReference type="ChEBI" id="CHEBI:29950"/>
        <dbReference type="ChEBI" id="CHEBI:44120"/>
        <dbReference type="ChEBI" id="CHEBI:50058"/>
        <dbReference type="EC" id="1.8.4.11"/>
    </reaction>
</comment>
<dbReference type="HAMAP" id="MF_01401">
    <property type="entry name" value="MsrA"/>
    <property type="match status" value="1"/>
</dbReference>
<evidence type="ECO:0000313" key="7">
    <source>
        <dbReference type="Proteomes" id="UP000010301"/>
    </source>
</evidence>
<dbReference type="SUPFAM" id="SSF55068">
    <property type="entry name" value="Peptide methionine sulfoxide reductase"/>
    <property type="match status" value="1"/>
</dbReference>
<dbReference type="GO" id="GO:0008113">
    <property type="term" value="F:peptide-methionine (S)-S-oxide reductase activity"/>
    <property type="evidence" value="ECO:0007669"/>
    <property type="project" value="UniProtKB-UniRule"/>
</dbReference>
<dbReference type="EC" id="1.8.4.11" evidence="4"/>
<dbReference type="GO" id="GO:0005737">
    <property type="term" value="C:cytoplasm"/>
    <property type="evidence" value="ECO:0007669"/>
    <property type="project" value="TreeGrafter"/>
</dbReference>
<name>C0VZM8_9ACTO</name>
<dbReference type="PANTHER" id="PTHR42799:SF2">
    <property type="entry name" value="MITOCHONDRIAL PEPTIDE METHIONINE SULFOXIDE REDUCTASE"/>
    <property type="match status" value="1"/>
</dbReference>
<dbReference type="GO" id="GO:0033744">
    <property type="term" value="F:L-methionine:thioredoxin-disulfide S-oxidoreductase activity"/>
    <property type="evidence" value="ECO:0007669"/>
    <property type="project" value="RHEA"/>
</dbReference>
<comment type="function">
    <text evidence="4">Has an important function as a repair enzyme for proteins that have been inactivated by oxidation. Catalyzes the reversible oxidation-reduction of methionine sulfoxide in proteins to methionine.</text>
</comment>
<dbReference type="GO" id="GO:0034599">
    <property type="term" value="P:cellular response to oxidative stress"/>
    <property type="evidence" value="ECO:0007669"/>
    <property type="project" value="TreeGrafter"/>
</dbReference>
<dbReference type="Proteomes" id="UP000010301">
    <property type="component" value="Unassembled WGS sequence"/>
</dbReference>
<comment type="catalytic activity">
    <reaction evidence="3 4">
        <text>[thioredoxin]-disulfide + L-methionine + H2O = L-methionine (S)-S-oxide + [thioredoxin]-dithiol</text>
        <dbReference type="Rhea" id="RHEA:19993"/>
        <dbReference type="Rhea" id="RHEA-COMP:10698"/>
        <dbReference type="Rhea" id="RHEA-COMP:10700"/>
        <dbReference type="ChEBI" id="CHEBI:15377"/>
        <dbReference type="ChEBI" id="CHEBI:29950"/>
        <dbReference type="ChEBI" id="CHEBI:50058"/>
        <dbReference type="ChEBI" id="CHEBI:57844"/>
        <dbReference type="ChEBI" id="CHEBI:58772"/>
        <dbReference type="EC" id="1.8.4.11"/>
    </reaction>
</comment>
<comment type="similarity">
    <text evidence="4">Belongs to the MsrA Met sulfoxide reductase family.</text>
</comment>
<dbReference type="NCBIfam" id="TIGR00401">
    <property type="entry name" value="msrA"/>
    <property type="match status" value="1"/>
</dbReference>
<dbReference type="RefSeq" id="WP_006546078.1">
    <property type="nucleotide sequence ID" value="NZ_DS999539.1"/>
</dbReference>
<feature type="domain" description="Peptide methionine sulphoxide reductase MsrA" evidence="5">
    <location>
        <begin position="40"/>
        <end position="195"/>
    </location>
</feature>
<dbReference type="AlphaFoldDB" id="C0VZM8"/>
<protein>
    <recommendedName>
        <fullName evidence="4">Peptide methionine sulfoxide reductase MsrA</fullName>
        <shortName evidence="4">Protein-methionine-S-oxide reductase</shortName>
        <ecNumber evidence="4">1.8.4.11</ecNumber>
    </recommendedName>
    <alternativeName>
        <fullName evidence="4">Peptide-methionine (S)-S-oxide reductase</fullName>
        <shortName evidence="4">Peptide Met(O) reductase</shortName>
    </alternativeName>
</protein>
<evidence type="ECO:0000256" key="1">
    <source>
        <dbReference type="ARBA" id="ARBA00023002"/>
    </source>
</evidence>
<reference evidence="6 7" key="1">
    <citation type="submission" date="2009-01" db="EMBL/GenBank/DDBJ databases">
        <authorList>
            <person name="Qin X."/>
            <person name="Bachman B."/>
            <person name="Battles P."/>
            <person name="Bell A."/>
            <person name="Bess C."/>
            <person name="Bickham C."/>
            <person name="Chaboub L."/>
            <person name="Chen D."/>
            <person name="Coyle M."/>
            <person name="Deiros D.R."/>
            <person name="Dinh H."/>
            <person name="Forbes L."/>
            <person name="Fowler G."/>
            <person name="Francisco L."/>
            <person name="Fu Q."/>
            <person name="Gubbala S."/>
            <person name="Hale W."/>
            <person name="Han Y."/>
            <person name="Hemphill L."/>
            <person name="Highlander S.K."/>
            <person name="Hirani K."/>
            <person name="Hogues M."/>
            <person name="Jackson L."/>
            <person name="Jakkamsetti A."/>
            <person name="Javaid M."/>
            <person name="Jiang H."/>
            <person name="Korchina V."/>
            <person name="Kovar C."/>
            <person name="Lara F."/>
            <person name="Lee S."/>
            <person name="Mata R."/>
            <person name="Mathew T."/>
            <person name="Moen C."/>
            <person name="Morales K."/>
            <person name="Munidasa M."/>
            <person name="Nazareth L."/>
            <person name="Ngo R."/>
            <person name="Nguyen L."/>
            <person name="Okwuonu G."/>
            <person name="Ongeri F."/>
            <person name="Patil S."/>
            <person name="Petrosino J."/>
            <person name="Pham C."/>
            <person name="Pham P."/>
            <person name="Pu L.-L."/>
            <person name="Puazo M."/>
            <person name="Raj R."/>
            <person name="Reid J."/>
            <person name="Rouhana J."/>
            <person name="Saada N."/>
            <person name="Shang Y."/>
            <person name="Simmons D."/>
            <person name="Thornton R."/>
            <person name="Warren J."/>
            <person name="Weissenberger G."/>
            <person name="Zhang J."/>
            <person name="Zhang L."/>
            <person name="Zhou C."/>
            <person name="Zhu D."/>
            <person name="Muzny D."/>
            <person name="Worley K."/>
            <person name="Gibbs R."/>
        </authorList>
    </citation>
    <scope>NUCLEOTIDE SEQUENCE [LARGE SCALE GENOMIC DNA]</scope>
    <source>
        <strain evidence="6 7">DSM 15436</strain>
    </source>
</reference>
<comment type="caution">
    <text evidence="6">The sequence shown here is derived from an EMBL/GenBank/DDBJ whole genome shotgun (WGS) entry which is preliminary data.</text>
</comment>
<accession>C0VZM8</accession>
<dbReference type="InterPro" id="IPR002569">
    <property type="entry name" value="Met_Sox_Rdtase_MsrA_dom"/>
</dbReference>
<dbReference type="HOGENOM" id="CLU_031040_10_3_11"/>
<evidence type="ECO:0000256" key="3">
    <source>
        <dbReference type="ARBA" id="ARBA00048782"/>
    </source>
</evidence>
<evidence type="ECO:0000259" key="5">
    <source>
        <dbReference type="Pfam" id="PF01625"/>
    </source>
</evidence>
<dbReference type="eggNOG" id="COG0225">
    <property type="taxonomic scope" value="Bacteria"/>
</dbReference>
<dbReference type="OrthoDB" id="4174719at2"/>
<keyword evidence="1 4" id="KW-0560">Oxidoreductase</keyword>
<organism evidence="6 7">
    <name type="scientific">Gleimia coleocanis DSM 15436</name>
    <dbReference type="NCBI Taxonomy" id="525245"/>
    <lineage>
        <taxon>Bacteria</taxon>
        <taxon>Bacillati</taxon>
        <taxon>Actinomycetota</taxon>
        <taxon>Actinomycetes</taxon>
        <taxon>Actinomycetales</taxon>
        <taxon>Actinomycetaceae</taxon>
        <taxon>Gleimia</taxon>
    </lineage>
</organism>
<dbReference type="EMBL" id="ACFG01000029">
    <property type="protein sequence ID" value="EEH64147.1"/>
    <property type="molecule type" value="Genomic_DNA"/>
</dbReference>
<dbReference type="InterPro" id="IPR036509">
    <property type="entry name" value="Met_Sox_Rdtase_MsrA_sf"/>
</dbReference>
<evidence type="ECO:0000256" key="2">
    <source>
        <dbReference type="ARBA" id="ARBA00047806"/>
    </source>
</evidence>
<proteinExistence type="inferred from homology"/>
<sequence length="231" mass="25225">MAILKGSFPDSDTPVYTMPGEHPVLGNPIDGPWEDPYEVIYVGMGCFWGVERIMWNLPGVIATATGYMGGSTRNPSYKAVCSGTTGHAEVVRVVFDPTKIDAEEIIKTFWENHDPTQGDRQGNDRGTQYRSVLFTTTERQLALAKASKDAFGEVLSKAGFGPITTEIDRADDSGEFFLAEGYHQAYLFHIPDGYCMHGPNGYACPTGLLPVTETTEPVTKGFSEVSAIRLT</sequence>
<gene>
    <name evidence="4 6" type="primary">msrA</name>
    <name evidence="6" type="ORF">HMPREF0044_0618</name>
</gene>
<feature type="active site" evidence="4">
    <location>
        <position position="46"/>
    </location>
</feature>
<evidence type="ECO:0000256" key="4">
    <source>
        <dbReference type="HAMAP-Rule" id="MF_01401"/>
    </source>
</evidence>